<evidence type="ECO:0000313" key="3">
    <source>
        <dbReference type="Proteomes" id="UP000290439"/>
    </source>
</evidence>
<proteinExistence type="predicted"/>
<keyword evidence="1" id="KW-0472">Membrane</keyword>
<name>A0A4U8W5N8_9NOCA</name>
<feature type="transmembrane region" description="Helical" evidence="1">
    <location>
        <begin position="134"/>
        <end position="154"/>
    </location>
</feature>
<sequence>MRISIRGNGEGVRVRMRFEVNRRRWLILRIVLWILAIQGLVVGAWAVVAPRSWYTSFPGFGMRWISADGPYNHHLAADVGAFFLALAAVTGAALYYGDSLLARVAGLGWVVFGVPHLIYHLLHKPAEMSGVSFTFSVLAAALLPILGLVAILVAPAERTQVRDPAPLNIRFRRRRER</sequence>
<evidence type="ECO:0000256" key="1">
    <source>
        <dbReference type="SAM" id="Phobius"/>
    </source>
</evidence>
<dbReference type="AlphaFoldDB" id="A0A4U8W5N8"/>
<protein>
    <submittedName>
        <fullName evidence="2">Uncharacterized protein</fullName>
    </submittedName>
</protein>
<keyword evidence="1" id="KW-0812">Transmembrane</keyword>
<keyword evidence="1" id="KW-1133">Transmembrane helix</keyword>
<feature type="transmembrane region" description="Helical" evidence="1">
    <location>
        <begin position="26"/>
        <end position="48"/>
    </location>
</feature>
<dbReference type="EMBL" id="LR215973">
    <property type="protein sequence ID" value="VFB00546.1"/>
    <property type="molecule type" value="Genomic_DNA"/>
</dbReference>
<reference evidence="2 3" key="1">
    <citation type="submission" date="2019-02" db="EMBL/GenBank/DDBJ databases">
        <authorList>
            <consortium name="Pathogen Informatics"/>
        </authorList>
    </citation>
    <scope>NUCLEOTIDE SEQUENCE [LARGE SCALE GENOMIC DNA]</scope>
    <source>
        <strain evidence="2 3">3012STDY6756504</strain>
    </source>
</reference>
<dbReference type="Proteomes" id="UP000290439">
    <property type="component" value="Chromosome"/>
</dbReference>
<accession>A0A4U8W5N8</accession>
<gene>
    <name evidence="2" type="ORF">NCTC10797_04344</name>
</gene>
<evidence type="ECO:0000313" key="2">
    <source>
        <dbReference type="EMBL" id="VFB00546.1"/>
    </source>
</evidence>
<organism evidence="2 3">
    <name type="scientific">Nocardia cyriacigeorgica</name>
    <dbReference type="NCBI Taxonomy" id="135487"/>
    <lineage>
        <taxon>Bacteria</taxon>
        <taxon>Bacillati</taxon>
        <taxon>Actinomycetota</taxon>
        <taxon>Actinomycetes</taxon>
        <taxon>Mycobacteriales</taxon>
        <taxon>Nocardiaceae</taxon>
        <taxon>Nocardia</taxon>
    </lineage>
</organism>
<feature type="transmembrane region" description="Helical" evidence="1">
    <location>
        <begin position="79"/>
        <end position="97"/>
    </location>
</feature>
<feature type="transmembrane region" description="Helical" evidence="1">
    <location>
        <begin position="104"/>
        <end position="122"/>
    </location>
</feature>